<evidence type="ECO:0000256" key="4">
    <source>
        <dbReference type="RuleBase" id="RU003719"/>
    </source>
</evidence>
<comment type="caution">
    <text evidence="7">The sequence shown here is derived from an EMBL/GenBank/DDBJ whole genome shotgun (WGS) entry which is preliminary data.</text>
</comment>
<dbReference type="Pfam" id="PF02826">
    <property type="entry name" value="2-Hacid_dh_C"/>
    <property type="match status" value="1"/>
</dbReference>
<gene>
    <name evidence="7" type="primary">hprA</name>
    <name evidence="7" type="ORF">RNAN_1880</name>
</gene>
<dbReference type="AlphaFoldDB" id="I1DXW4"/>
<dbReference type="PROSITE" id="PS00671">
    <property type="entry name" value="D_2_HYDROXYACID_DH_3"/>
    <property type="match status" value="1"/>
</dbReference>
<dbReference type="STRING" id="562729.RNAN_1880"/>
<evidence type="ECO:0000259" key="6">
    <source>
        <dbReference type="Pfam" id="PF02826"/>
    </source>
</evidence>
<dbReference type="CDD" id="cd12162">
    <property type="entry name" value="2-Hacid_dh_4"/>
    <property type="match status" value="1"/>
</dbReference>
<keyword evidence="3" id="KW-0520">NAD</keyword>
<keyword evidence="2 4" id="KW-0560">Oxidoreductase</keyword>
<name>I1DXW4_9GAMM</name>
<comment type="similarity">
    <text evidence="1 4">Belongs to the D-isomer specific 2-hydroxyacid dehydrogenase family.</text>
</comment>
<proteinExistence type="inferred from homology"/>
<evidence type="ECO:0000256" key="1">
    <source>
        <dbReference type="ARBA" id="ARBA00005854"/>
    </source>
</evidence>
<keyword evidence="8" id="KW-1185">Reference proteome</keyword>
<protein>
    <submittedName>
        <fullName evidence="7">Glycerate dehydrogenase</fullName>
        <ecNumber evidence="7">1.1.1.29</ecNumber>
    </submittedName>
</protein>
<dbReference type="InterPro" id="IPR006140">
    <property type="entry name" value="D-isomer_DH_NAD-bd"/>
</dbReference>
<dbReference type="PANTHER" id="PTHR43761:SF1">
    <property type="entry name" value="D-ISOMER SPECIFIC 2-HYDROXYACID DEHYDROGENASE CATALYTIC DOMAIN-CONTAINING PROTEIN-RELATED"/>
    <property type="match status" value="1"/>
</dbReference>
<evidence type="ECO:0000256" key="3">
    <source>
        <dbReference type="ARBA" id="ARBA00023027"/>
    </source>
</evidence>
<dbReference type="InterPro" id="IPR006139">
    <property type="entry name" value="D-isomer_2_OHA_DH_cat_dom"/>
</dbReference>
<feature type="domain" description="D-isomer specific 2-hydroxyacid dehydrogenase NAD-binding" evidence="6">
    <location>
        <begin position="107"/>
        <end position="286"/>
    </location>
</feature>
<dbReference type="EMBL" id="BAFK01000009">
    <property type="protein sequence ID" value="GAB58892.1"/>
    <property type="molecule type" value="Genomic_DNA"/>
</dbReference>
<dbReference type="Proteomes" id="UP000004374">
    <property type="component" value="Unassembled WGS sequence"/>
</dbReference>
<dbReference type="GO" id="GO:0008465">
    <property type="term" value="F:hydroxypyruvate reductase (NADH) activity"/>
    <property type="evidence" value="ECO:0007669"/>
    <property type="project" value="UniProtKB-EC"/>
</dbReference>
<dbReference type="GO" id="GO:0051287">
    <property type="term" value="F:NAD binding"/>
    <property type="evidence" value="ECO:0007669"/>
    <property type="project" value="InterPro"/>
</dbReference>
<dbReference type="SUPFAM" id="SSF51735">
    <property type="entry name" value="NAD(P)-binding Rossmann-fold domains"/>
    <property type="match status" value="1"/>
</dbReference>
<sequence>MYQTVFLDAASMGDADLSPLQADNIALTCFNATTPAQVLNRLQQADIAIVNKVVLDATTLAALPRLKLICLAATGANNIDLAGAQQHGIAVCNVRGYADTAVPQQVFALLLQLTNKVQQYQNAVRAGRWSQSPHFCLLDYPVTELAGKTMLIVGYGALGQATAKLAQAFGMQVLLSEQPDASICRAGRLPFFTALAQADVVSLHCPLTAGTERLFNARAFAAMKPGALLINTARGGLIDETALLQALQQGTLAGAALDVLTEEPPPPAHPLVLADLPQLIITPHMAWASAEARQRMVQQLAANVQAFAGGQLRNALWPQH</sequence>
<accession>I1DXW4</accession>
<feature type="domain" description="D-isomer specific 2-hydroxyacid dehydrogenase catalytic" evidence="5">
    <location>
        <begin position="13"/>
        <end position="314"/>
    </location>
</feature>
<evidence type="ECO:0000259" key="5">
    <source>
        <dbReference type="Pfam" id="PF00389"/>
    </source>
</evidence>
<dbReference type="InterPro" id="IPR029753">
    <property type="entry name" value="D-isomer_DH_CS"/>
</dbReference>
<organism evidence="7 8">
    <name type="scientific">Rheinheimera nanhaiensis E407-8</name>
    <dbReference type="NCBI Taxonomy" id="562729"/>
    <lineage>
        <taxon>Bacteria</taxon>
        <taxon>Pseudomonadati</taxon>
        <taxon>Pseudomonadota</taxon>
        <taxon>Gammaproteobacteria</taxon>
        <taxon>Chromatiales</taxon>
        <taxon>Chromatiaceae</taxon>
        <taxon>Rheinheimera</taxon>
    </lineage>
</organism>
<dbReference type="InterPro" id="IPR050418">
    <property type="entry name" value="D-iso_2-hydroxyacid_DH_PdxB"/>
</dbReference>
<dbReference type="EC" id="1.1.1.29" evidence="7"/>
<evidence type="ECO:0000313" key="8">
    <source>
        <dbReference type="Proteomes" id="UP000004374"/>
    </source>
</evidence>
<dbReference type="RefSeq" id="WP_008221011.1">
    <property type="nucleotide sequence ID" value="NZ_BAFK01000009.1"/>
</dbReference>
<dbReference type="PANTHER" id="PTHR43761">
    <property type="entry name" value="D-ISOMER SPECIFIC 2-HYDROXYACID DEHYDROGENASE FAMILY PROTEIN (AFU_ORTHOLOGUE AFUA_1G13630)"/>
    <property type="match status" value="1"/>
</dbReference>
<reference evidence="7 8" key="1">
    <citation type="journal article" date="2012" name="J. Bacteriol.">
        <title>Genome Sequence of the Protease-Producing Bacterium Rheinheimera nanhaiensis E407-8T, Isolated from Deep-Sea Sediment of the South China Sea.</title>
        <authorList>
            <person name="Zhang X.-Y."/>
            <person name="Zhang Y.-J."/>
            <person name="Qin Q.-L."/>
            <person name="Xie B.-B."/>
            <person name="Chen X.-L."/>
            <person name="Zhou B.-C."/>
            <person name="Zhang Y.-Z."/>
        </authorList>
    </citation>
    <scope>NUCLEOTIDE SEQUENCE [LARGE SCALE GENOMIC DNA]</scope>
    <source>
        <strain evidence="7 8">E407-8</strain>
    </source>
</reference>
<dbReference type="Gene3D" id="3.40.50.720">
    <property type="entry name" value="NAD(P)-binding Rossmann-like Domain"/>
    <property type="match status" value="2"/>
</dbReference>
<dbReference type="OrthoDB" id="9805416at2"/>
<dbReference type="SUPFAM" id="SSF52283">
    <property type="entry name" value="Formate/glycerate dehydrogenase catalytic domain-like"/>
    <property type="match status" value="1"/>
</dbReference>
<evidence type="ECO:0000256" key="2">
    <source>
        <dbReference type="ARBA" id="ARBA00023002"/>
    </source>
</evidence>
<evidence type="ECO:0000313" key="7">
    <source>
        <dbReference type="EMBL" id="GAB58892.1"/>
    </source>
</evidence>
<dbReference type="InterPro" id="IPR036291">
    <property type="entry name" value="NAD(P)-bd_dom_sf"/>
</dbReference>
<dbReference type="Pfam" id="PF00389">
    <property type="entry name" value="2-Hacid_dh"/>
    <property type="match status" value="1"/>
</dbReference>